<evidence type="ECO:0000313" key="2">
    <source>
        <dbReference type="Proteomes" id="UP000274429"/>
    </source>
</evidence>
<sequence length="284" mass="31021">MLVSTPSLSTDINRHPRLIVFNTLDGRVVLPISGCNYAFIATQLIMQLWRIKSTDPTLRGTQIDGTPKVPSLAMHLRLPKDNVILIAGIVDAKGFTPTLQRSSIIFECANAAQLLLCIVDRQLGCTWHGVGAILLKRVSKANGFNALDGACLHLELVANRPLPDSRCADRLANRRFRDLDHSALNPPLPLLSLCSHDLRREANSTSNSSVSLSPCHTTVRPTPLSVSLFISGPTVSRVSWFTLTLLIRIAPPSCTPPNLTACPSIRVCTLKSFHLLAVIRHPHS</sequence>
<accession>A0A0R3WNQ5</accession>
<dbReference type="AlphaFoldDB" id="A0A0R3WNQ5"/>
<gene>
    <name evidence="1" type="ORF">TTAC_LOCUS2380</name>
</gene>
<evidence type="ECO:0000313" key="1">
    <source>
        <dbReference type="EMBL" id="VDM19850.1"/>
    </source>
</evidence>
<dbReference type="Proteomes" id="UP000274429">
    <property type="component" value="Unassembled WGS sequence"/>
</dbReference>
<dbReference type="EMBL" id="UYWX01001015">
    <property type="protein sequence ID" value="VDM19850.1"/>
    <property type="molecule type" value="Genomic_DNA"/>
</dbReference>
<keyword evidence="2" id="KW-1185">Reference proteome</keyword>
<proteinExistence type="predicted"/>
<dbReference type="WBParaSite" id="TTAC_0000239301-mRNA-1">
    <property type="protein sequence ID" value="TTAC_0000239301-mRNA-1"/>
    <property type="gene ID" value="TTAC_0000239301"/>
</dbReference>
<reference evidence="3" key="1">
    <citation type="submission" date="2017-02" db="UniProtKB">
        <authorList>
            <consortium name="WormBaseParasite"/>
        </authorList>
    </citation>
    <scope>IDENTIFICATION</scope>
</reference>
<protein>
    <submittedName>
        <fullName evidence="1 3">Uncharacterized protein</fullName>
    </submittedName>
</protein>
<organism evidence="3">
    <name type="scientific">Hydatigena taeniaeformis</name>
    <name type="common">Feline tapeworm</name>
    <name type="synonym">Taenia taeniaeformis</name>
    <dbReference type="NCBI Taxonomy" id="6205"/>
    <lineage>
        <taxon>Eukaryota</taxon>
        <taxon>Metazoa</taxon>
        <taxon>Spiralia</taxon>
        <taxon>Lophotrochozoa</taxon>
        <taxon>Platyhelminthes</taxon>
        <taxon>Cestoda</taxon>
        <taxon>Eucestoda</taxon>
        <taxon>Cyclophyllidea</taxon>
        <taxon>Taeniidae</taxon>
        <taxon>Hydatigera</taxon>
    </lineage>
</organism>
<reference evidence="1 2" key="2">
    <citation type="submission" date="2018-11" db="EMBL/GenBank/DDBJ databases">
        <authorList>
            <consortium name="Pathogen Informatics"/>
        </authorList>
    </citation>
    <scope>NUCLEOTIDE SEQUENCE [LARGE SCALE GENOMIC DNA]</scope>
</reference>
<evidence type="ECO:0000313" key="3">
    <source>
        <dbReference type="WBParaSite" id="TTAC_0000239301-mRNA-1"/>
    </source>
</evidence>
<name>A0A0R3WNQ5_HYDTA</name>